<dbReference type="PIRSF" id="PIRSF028704">
    <property type="entry name" value="UPC028704"/>
    <property type="match status" value="1"/>
</dbReference>
<dbReference type="AlphaFoldDB" id="A0AAC9K8S2"/>
<feature type="transmembrane region" description="Helical" evidence="1">
    <location>
        <begin position="146"/>
        <end position="165"/>
    </location>
</feature>
<sequence length="393" mass="43711">MEQDTAMDLIRFNRDLRIDFFRGVALWMIFVDHMPGNVLGEMTLKNIALSDAMEVFVMLAGYGAGLAYGKAMDRSGWLYAAAECARRAWTLYIAHIFLFVVFAAQVTYAAQFMDRTDYLDEINLDVLGADPYGALLHVLLLHYQPAYMNILPVYVVLLLAFSVLMPLLRLPWLLGGLSLTLYAATRLDGLILPNWTGGGWYFNPLAWQVLFMIGAIVAYAPSTIPHPRQRSLQIGLDALAAIMLILGLGLQILSRWPDTVHDLSATLPHLLFSIDKESLHPLRLASILAMAWLAARLIPASATWLRGRIAAPFILAGQHSLPVFCSGIFLSFMGRLLMEQESGLWRQIWVNASGTLFLAGIAMVAAWYQAKSRDRSTRNVQAAKPAQEAEGVR</sequence>
<dbReference type="Proteomes" id="UP000182373">
    <property type="component" value="Chromosome"/>
</dbReference>
<protein>
    <submittedName>
        <fullName evidence="2">OpgC</fullName>
    </submittedName>
</protein>
<feature type="transmembrane region" description="Helical" evidence="1">
    <location>
        <begin position="310"/>
        <end position="333"/>
    </location>
</feature>
<dbReference type="PANTHER" id="PTHR38592:SF3">
    <property type="entry name" value="BLL4819 PROTEIN"/>
    <property type="match status" value="1"/>
</dbReference>
<evidence type="ECO:0000256" key="1">
    <source>
        <dbReference type="SAM" id="Phobius"/>
    </source>
</evidence>
<name>A0AAC9K8S2_9PROT</name>
<feature type="transmembrane region" description="Helical" evidence="1">
    <location>
        <begin position="234"/>
        <end position="253"/>
    </location>
</feature>
<dbReference type="RefSeq" id="WP_157692513.1">
    <property type="nucleotide sequence ID" value="NZ_CP018191.1"/>
</dbReference>
<accession>A0AAC9K8S2</accession>
<feature type="transmembrane region" description="Helical" evidence="1">
    <location>
        <begin position="205"/>
        <end position="222"/>
    </location>
</feature>
<feature type="transmembrane region" description="Helical" evidence="1">
    <location>
        <begin position="89"/>
        <end position="110"/>
    </location>
</feature>
<dbReference type="Pfam" id="PF10129">
    <property type="entry name" value="OpgC_C"/>
    <property type="match status" value="1"/>
</dbReference>
<dbReference type="EMBL" id="CP018191">
    <property type="protein sequence ID" value="APH53562.1"/>
    <property type="molecule type" value="Genomic_DNA"/>
</dbReference>
<feature type="transmembrane region" description="Helical" evidence="1">
    <location>
        <begin position="348"/>
        <end position="368"/>
    </location>
</feature>
<dbReference type="PANTHER" id="PTHR38592">
    <property type="entry name" value="BLL4819 PROTEIN"/>
    <property type="match status" value="1"/>
</dbReference>
<evidence type="ECO:0000313" key="3">
    <source>
        <dbReference type="Proteomes" id="UP000182373"/>
    </source>
</evidence>
<feature type="transmembrane region" description="Helical" evidence="1">
    <location>
        <begin position="20"/>
        <end position="40"/>
    </location>
</feature>
<gene>
    <name evidence="2" type="ORF">GbCGDNIH9_0334</name>
</gene>
<dbReference type="InterPro" id="IPR014550">
    <property type="entry name" value="UCP028704_OpgC"/>
</dbReference>
<reference evidence="3" key="1">
    <citation type="submission" date="2016-11" db="EMBL/GenBank/DDBJ databases">
        <title>Comparative genomic and phenotypic analysis of Granulibacter bethesdensis clinical isolates from patients with chronic granulomatous disease.</title>
        <authorList>
            <person name="Zarember K.A."/>
            <person name="Porcella S.F."/>
            <person name="Chu J."/>
            <person name="Ding L."/>
            <person name="Dahlstrom E."/>
            <person name="Barbian K."/>
            <person name="Martens C."/>
            <person name="Sykora L."/>
            <person name="Kramer S."/>
            <person name="Pettinato A.M."/>
            <person name="Hong H."/>
            <person name="Wald G."/>
            <person name="Berg L.J."/>
            <person name="Rogge L.S."/>
            <person name="Greenberg D.E."/>
            <person name="Falcone E.L."/>
            <person name="Neves J.F."/>
            <person name="Simoes M.J."/>
            <person name="Casal M."/>
            <person name="Rodriguez-Lopez F.C."/>
            <person name="Zelazny A."/>
            <person name="Gallin J.I."/>
            <person name="Holland S.M."/>
        </authorList>
    </citation>
    <scope>NUCLEOTIDE SEQUENCE [LARGE SCALE GENOMIC DNA]</scope>
    <source>
        <strain evidence="3">NIH9.1</strain>
    </source>
</reference>
<keyword evidence="1" id="KW-0812">Transmembrane</keyword>
<feature type="transmembrane region" description="Helical" evidence="1">
    <location>
        <begin position="52"/>
        <end position="69"/>
    </location>
</feature>
<evidence type="ECO:0000313" key="2">
    <source>
        <dbReference type="EMBL" id="APH53562.1"/>
    </source>
</evidence>
<proteinExistence type="predicted"/>
<keyword evidence="1" id="KW-1133">Transmembrane helix</keyword>
<feature type="transmembrane region" description="Helical" evidence="1">
    <location>
        <begin position="280"/>
        <end position="298"/>
    </location>
</feature>
<keyword evidence="1" id="KW-0472">Membrane</keyword>
<organism evidence="2 3">
    <name type="scientific">Granulibacter bethesdensis</name>
    <dbReference type="NCBI Taxonomy" id="364410"/>
    <lineage>
        <taxon>Bacteria</taxon>
        <taxon>Pseudomonadati</taxon>
        <taxon>Pseudomonadota</taxon>
        <taxon>Alphaproteobacteria</taxon>
        <taxon>Acetobacterales</taxon>
        <taxon>Acetobacteraceae</taxon>
        <taxon>Granulibacter</taxon>
    </lineage>
</organism>